<evidence type="ECO:0000256" key="4">
    <source>
        <dbReference type="SAM" id="Phobius"/>
    </source>
</evidence>
<reference evidence="6 7" key="1">
    <citation type="journal article" date="2015" name="Nature">
        <title>rRNA introns, odd ribosomes, and small enigmatic genomes across a large radiation of phyla.</title>
        <authorList>
            <person name="Brown C.T."/>
            <person name="Hug L.A."/>
            <person name="Thomas B.C."/>
            <person name="Sharon I."/>
            <person name="Castelle C.J."/>
            <person name="Singh A."/>
            <person name="Wilkins M.J."/>
            <person name="Williams K.H."/>
            <person name="Banfield J.F."/>
        </authorList>
    </citation>
    <scope>NUCLEOTIDE SEQUENCE [LARGE SCALE GENOMIC DNA]</scope>
</reference>
<organism evidence="6 7">
    <name type="scientific">Candidatus Daviesbacteria bacterium GW2011_GWF2_38_6</name>
    <dbReference type="NCBI Taxonomy" id="1618432"/>
    <lineage>
        <taxon>Bacteria</taxon>
        <taxon>Candidatus Daviesiibacteriota</taxon>
    </lineage>
</organism>
<protein>
    <submittedName>
        <fullName evidence="6">Micrococcal nuclease-like protein nuclease</fullName>
    </submittedName>
</protein>
<keyword evidence="3" id="KW-0378">Hydrolase</keyword>
<dbReference type="Gene3D" id="2.40.50.90">
    <property type="match status" value="1"/>
</dbReference>
<accession>A0A0G0MZU4</accession>
<feature type="transmembrane region" description="Helical" evidence="4">
    <location>
        <begin position="7"/>
        <end position="26"/>
    </location>
</feature>
<keyword evidence="2" id="KW-0255">Endonuclease</keyword>
<gene>
    <name evidence="6" type="ORF">US99_C0002G0016</name>
</gene>
<dbReference type="AlphaFoldDB" id="A0A0G0MZU4"/>
<keyword evidence="4" id="KW-0812">Transmembrane</keyword>
<sequence length="179" mass="20455">MFQNTKLLIIFTIAILVLGLLFLFSFRGDIIEPVTTEVSKPEITSSGILVTKVIDGDTIEIEGEKRVRLLGVDTPETEDPRKPVQCFGKEASNKIKELLEGKRVILEKDITDQDKYGRLLRFVYLPLEDGTMLFVNDYLIREGYGQVLTIPPDVKFTDQFLEAQKQARMEKKGLWEKCL</sequence>
<dbReference type="SUPFAM" id="SSF50199">
    <property type="entry name" value="Staphylococcal nuclease"/>
    <property type="match status" value="1"/>
</dbReference>
<evidence type="ECO:0000256" key="1">
    <source>
        <dbReference type="ARBA" id="ARBA00022722"/>
    </source>
</evidence>
<dbReference type="PANTHER" id="PTHR12302:SF3">
    <property type="entry name" value="SERINE_THREONINE-PROTEIN KINASE 31"/>
    <property type="match status" value="1"/>
</dbReference>
<keyword evidence="1" id="KW-0540">Nuclease</keyword>
<evidence type="ECO:0000259" key="5">
    <source>
        <dbReference type="PROSITE" id="PS50830"/>
    </source>
</evidence>
<dbReference type="Proteomes" id="UP000034324">
    <property type="component" value="Unassembled WGS sequence"/>
</dbReference>
<proteinExistence type="predicted"/>
<dbReference type="PROSITE" id="PS50830">
    <property type="entry name" value="TNASE_3"/>
    <property type="match status" value="1"/>
</dbReference>
<dbReference type="InterPro" id="IPR035437">
    <property type="entry name" value="SNase_OB-fold_sf"/>
</dbReference>
<evidence type="ECO:0000313" key="7">
    <source>
        <dbReference type="Proteomes" id="UP000034324"/>
    </source>
</evidence>
<dbReference type="GO" id="GO:0016787">
    <property type="term" value="F:hydrolase activity"/>
    <property type="evidence" value="ECO:0007669"/>
    <property type="project" value="UniProtKB-KW"/>
</dbReference>
<keyword evidence="4" id="KW-1133">Transmembrane helix</keyword>
<evidence type="ECO:0000313" key="6">
    <source>
        <dbReference type="EMBL" id="KKQ79119.1"/>
    </source>
</evidence>
<dbReference type="EMBL" id="LBVC01000002">
    <property type="protein sequence ID" value="KKQ79119.1"/>
    <property type="molecule type" value="Genomic_DNA"/>
</dbReference>
<dbReference type="Pfam" id="PF00565">
    <property type="entry name" value="SNase"/>
    <property type="match status" value="1"/>
</dbReference>
<evidence type="ECO:0000256" key="2">
    <source>
        <dbReference type="ARBA" id="ARBA00022759"/>
    </source>
</evidence>
<comment type="caution">
    <text evidence="6">The sequence shown here is derived from an EMBL/GenBank/DDBJ whole genome shotgun (WGS) entry which is preliminary data.</text>
</comment>
<evidence type="ECO:0000256" key="3">
    <source>
        <dbReference type="ARBA" id="ARBA00022801"/>
    </source>
</evidence>
<feature type="domain" description="TNase-like" evidence="5">
    <location>
        <begin position="50"/>
        <end position="177"/>
    </location>
</feature>
<dbReference type="SMART" id="SM00318">
    <property type="entry name" value="SNc"/>
    <property type="match status" value="1"/>
</dbReference>
<dbReference type="InterPro" id="IPR016071">
    <property type="entry name" value="Staphylococal_nuclease_OB-fold"/>
</dbReference>
<dbReference type="PANTHER" id="PTHR12302">
    <property type="entry name" value="EBNA2 BINDING PROTEIN P100"/>
    <property type="match status" value="1"/>
</dbReference>
<dbReference type="GO" id="GO:0004519">
    <property type="term" value="F:endonuclease activity"/>
    <property type="evidence" value="ECO:0007669"/>
    <property type="project" value="UniProtKB-KW"/>
</dbReference>
<keyword evidence="4" id="KW-0472">Membrane</keyword>
<name>A0A0G0MZU4_9BACT</name>